<name>A0A1M6SZS1_PARC5</name>
<dbReference type="Proteomes" id="UP000184465">
    <property type="component" value="Unassembled WGS sequence"/>
</dbReference>
<feature type="chain" id="PRO_5038685814" evidence="1">
    <location>
        <begin position="24"/>
        <end position="247"/>
    </location>
</feature>
<proteinExistence type="predicted"/>
<evidence type="ECO:0000313" key="3">
    <source>
        <dbReference type="Proteomes" id="UP000184465"/>
    </source>
</evidence>
<gene>
    <name evidence="2" type="ORF">SAMN02745912_03500</name>
</gene>
<dbReference type="AlphaFoldDB" id="A0A1M6SZS1"/>
<evidence type="ECO:0000313" key="2">
    <source>
        <dbReference type="EMBL" id="SHK50214.1"/>
    </source>
</evidence>
<keyword evidence="3" id="KW-1185">Reference proteome</keyword>
<dbReference type="EMBL" id="FRAG01000075">
    <property type="protein sequence ID" value="SHK50214.1"/>
    <property type="molecule type" value="Genomic_DNA"/>
</dbReference>
<evidence type="ECO:0000256" key="1">
    <source>
        <dbReference type="SAM" id="SignalP"/>
    </source>
</evidence>
<feature type="signal peptide" evidence="1">
    <location>
        <begin position="1"/>
        <end position="23"/>
    </location>
</feature>
<protein>
    <submittedName>
        <fullName evidence="2">Uncharacterized protein</fullName>
    </submittedName>
</protein>
<sequence length="247" mass="27604">MKKVIIFLLATTMTLSSIFLSFAQMESDSILSDEAQQNFLDSILEKNKILLRSVDEPDIVYSGKDKTFYTMDVYDYGESGDQKYESEERVSGGCMYLKTQASGANNENECWVYNGKEFVFDGDSTTANITIKGDYSIAMVTNQYTAGILPGSTCANFKLVAEVYDMETGSRVGKRTIESEGIFGIWDTEYLEEDYNDGIACYLTDGHAYKVILKAEAMTKSEIDAHVAVNGYDNPRKIKISKIAINF</sequence>
<accession>A0A1M6SZS1</accession>
<organism evidence="2 3">
    <name type="scientific">Paramaledivibacter caminithermalis (strain DSM 15212 / CIP 107654 / DViRD3)</name>
    <name type="common">Clostridium caminithermale</name>
    <dbReference type="NCBI Taxonomy" id="1121301"/>
    <lineage>
        <taxon>Bacteria</taxon>
        <taxon>Bacillati</taxon>
        <taxon>Bacillota</taxon>
        <taxon>Clostridia</taxon>
        <taxon>Peptostreptococcales</taxon>
        <taxon>Caminicellaceae</taxon>
        <taxon>Paramaledivibacter</taxon>
    </lineage>
</organism>
<reference evidence="3" key="1">
    <citation type="submission" date="2016-11" db="EMBL/GenBank/DDBJ databases">
        <authorList>
            <person name="Varghese N."/>
            <person name="Submissions S."/>
        </authorList>
    </citation>
    <scope>NUCLEOTIDE SEQUENCE [LARGE SCALE GENOMIC DNA]</scope>
    <source>
        <strain evidence="3">DSM 15212 / CIP 107654 / DViRD3</strain>
    </source>
</reference>
<keyword evidence="1" id="KW-0732">Signal</keyword>